<name>A0A220S3Y9_9NEIS</name>
<reference evidence="2 3" key="1">
    <citation type="submission" date="2017-06" db="EMBL/GenBank/DDBJ databases">
        <title>Neisseria chenwenguii sp. nov., isolated from the intestinal contents of Tibetan Plateau Pika in Yushu, Qinghai Province, China.</title>
        <authorList>
            <person name="Zhang G."/>
        </authorList>
    </citation>
    <scope>NUCLEOTIDE SEQUENCE [LARGE SCALE GENOMIC DNA]</scope>
    <source>
        <strain evidence="2 3">10023</strain>
    </source>
</reference>
<dbReference type="EMBL" id="CP022278">
    <property type="protein sequence ID" value="ASK28229.1"/>
    <property type="molecule type" value="Genomic_DNA"/>
</dbReference>
<dbReference type="InterPro" id="IPR029039">
    <property type="entry name" value="Flavoprotein-like_sf"/>
</dbReference>
<dbReference type="GO" id="GO:0010181">
    <property type="term" value="F:FMN binding"/>
    <property type="evidence" value="ECO:0007669"/>
    <property type="project" value="TreeGrafter"/>
</dbReference>
<dbReference type="InterPro" id="IPR003680">
    <property type="entry name" value="Flavodoxin_fold"/>
</dbReference>
<gene>
    <name evidence="2" type="ORF">BG910_11230</name>
</gene>
<protein>
    <submittedName>
        <fullName evidence="2">NAD(P)H dehydrogenase</fullName>
    </submittedName>
</protein>
<evidence type="ECO:0000313" key="2">
    <source>
        <dbReference type="EMBL" id="ASK28229.1"/>
    </source>
</evidence>
<dbReference type="Pfam" id="PF02525">
    <property type="entry name" value="Flavodoxin_2"/>
    <property type="match status" value="1"/>
</dbReference>
<dbReference type="GO" id="GO:0003955">
    <property type="term" value="F:NAD(P)H dehydrogenase (quinone) activity"/>
    <property type="evidence" value="ECO:0007669"/>
    <property type="project" value="TreeGrafter"/>
</dbReference>
<dbReference type="RefSeq" id="WP_089036919.1">
    <property type="nucleotide sequence ID" value="NZ_CP022278.1"/>
</dbReference>
<dbReference type="PANTHER" id="PTHR47307">
    <property type="entry name" value="GLUTATHIONE-REGULATED POTASSIUM-EFFLUX SYSTEM ANCILLARY PROTEIN KEFG"/>
    <property type="match status" value="1"/>
</dbReference>
<organism evidence="2 3">
    <name type="scientific">Neisseria chenwenguii</name>
    <dbReference type="NCBI Taxonomy" id="1853278"/>
    <lineage>
        <taxon>Bacteria</taxon>
        <taxon>Pseudomonadati</taxon>
        <taxon>Pseudomonadota</taxon>
        <taxon>Betaproteobacteria</taxon>
        <taxon>Neisseriales</taxon>
        <taxon>Neisseriaceae</taxon>
        <taxon>Neisseria</taxon>
    </lineage>
</organism>
<dbReference type="InterPro" id="IPR046980">
    <property type="entry name" value="KefG/KefF"/>
</dbReference>
<evidence type="ECO:0000256" key="1">
    <source>
        <dbReference type="ARBA" id="ARBA00023002"/>
    </source>
</evidence>
<dbReference type="AlphaFoldDB" id="A0A220S3Y9"/>
<dbReference type="PANTHER" id="PTHR47307:SF1">
    <property type="entry name" value="GLUTATHIONE-REGULATED POTASSIUM-EFFLUX SYSTEM ANCILLARY PROTEIN KEFG"/>
    <property type="match status" value="1"/>
</dbReference>
<proteinExistence type="predicted"/>
<evidence type="ECO:0000313" key="3">
    <source>
        <dbReference type="Proteomes" id="UP000198238"/>
    </source>
</evidence>
<dbReference type="KEGG" id="nei:BG910_11230"/>
<dbReference type="SUPFAM" id="SSF52218">
    <property type="entry name" value="Flavoproteins"/>
    <property type="match status" value="1"/>
</dbReference>
<dbReference type="Proteomes" id="UP000198238">
    <property type="component" value="Chromosome"/>
</dbReference>
<dbReference type="OrthoDB" id="9798454at2"/>
<sequence>MKTLVIVSHPYYKNSRVTRALAEAAGAVENVTVRNIDEMYGSDFAAIDVAAEQAAHEAADRIVYLFPVHWFNLTPMLKAYMNAVWAYGWAFGEGGYALENKELQIIAPAGAAAETYTREGLVQRTPEDVFSPLEASAYYTSMTYSTPLMFNGSNAVDDAGLKQWQAAVTERLQSPLGSHVRGKSARRHH</sequence>
<dbReference type="Gene3D" id="3.40.50.360">
    <property type="match status" value="1"/>
</dbReference>
<accession>A0A220S3Y9</accession>
<keyword evidence="1" id="KW-0560">Oxidoreductase</keyword>
<keyword evidence="3" id="KW-1185">Reference proteome</keyword>
<dbReference type="GO" id="GO:0009055">
    <property type="term" value="F:electron transfer activity"/>
    <property type="evidence" value="ECO:0007669"/>
    <property type="project" value="TreeGrafter"/>
</dbReference>